<dbReference type="OrthoDB" id="8685865at2"/>
<evidence type="ECO:0000313" key="2">
    <source>
        <dbReference type="EMBL" id="ALF60306.1"/>
    </source>
</evidence>
<evidence type="ECO:0000259" key="1">
    <source>
        <dbReference type="Pfam" id="PF03869"/>
    </source>
</evidence>
<protein>
    <recommendedName>
        <fullName evidence="1">Arc-like DNA binding domain-containing protein</fullName>
    </recommendedName>
</protein>
<dbReference type="RefSeq" id="WP_062535569.1">
    <property type="nucleotide sequence ID" value="NZ_CP012678.1"/>
</dbReference>
<accession>A0A0M4U5P8</accession>
<dbReference type="KEGG" id="pur:AOC03_09875"/>
<dbReference type="EMBL" id="CP012678">
    <property type="protein sequence ID" value="ALF60306.1"/>
    <property type="molecule type" value="Genomic_DNA"/>
</dbReference>
<dbReference type="GO" id="GO:0003677">
    <property type="term" value="F:DNA binding"/>
    <property type="evidence" value="ECO:0007669"/>
    <property type="project" value="InterPro"/>
</dbReference>
<sequence length="96" mass="11171">MSRDYPQYKLRMSPELKDSINELAEKNKRSMNAEIVARLEESLKLETHPHKIPMDVRAADDWIEKSGLTPEQMGEVMKQLAFERIAQIIDNKSNDK</sequence>
<keyword evidence="3" id="KW-1185">Reference proteome</keyword>
<dbReference type="AlphaFoldDB" id="A0A0M4U5P8"/>
<dbReference type="Gene3D" id="1.10.1220.10">
    <property type="entry name" value="Met repressor-like"/>
    <property type="match status" value="1"/>
</dbReference>
<organism evidence="2 3">
    <name type="scientific">Psychrobacter urativorans</name>
    <dbReference type="NCBI Taxonomy" id="45610"/>
    <lineage>
        <taxon>Bacteria</taxon>
        <taxon>Pseudomonadati</taxon>
        <taxon>Pseudomonadota</taxon>
        <taxon>Gammaproteobacteria</taxon>
        <taxon>Moraxellales</taxon>
        <taxon>Moraxellaceae</taxon>
        <taxon>Psychrobacter</taxon>
    </lineage>
</organism>
<evidence type="ECO:0000313" key="3">
    <source>
        <dbReference type="Proteomes" id="UP000059847"/>
    </source>
</evidence>
<feature type="domain" description="Arc-like DNA binding" evidence="1">
    <location>
        <begin position="2"/>
        <end position="46"/>
    </location>
</feature>
<dbReference type="SUPFAM" id="SSF47598">
    <property type="entry name" value="Ribbon-helix-helix"/>
    <property type="match status" value="1"/>
</dbReference>
<dbReference type="InterPro" id="IPR013321">
    <property type="entry name" value="Arc_rbn_hlx_hlx"/>
</dbReference>
<gene>
    <name evidence="2" type="ORF">AOC03_09875</name>
</gene>
<dbReference type="InterPro" id="IPR005569">
    <property type="entry name" value="Arc_DNA-bd_dom"/>
</dbReference>
<reference evidence="2 3" key="1">
    <citation type="submission" date="2015-09" db="EMBL/GenBank/DDBJ databases">
        <title>Complete genome of Psychrobacter urativorans R10.10B.</title>
        <authorList>
            <person name="See-Too W.S."/>
            <person name="Chan K.G."/>
        </authorList>
    </citation>
    <scope>NUCLEOTIDE SEQUENCE [LARGE SCALE GENOMIC DNA]</scope>
    <source>
        <strain evidence="2 3">R10.10B</strain>
    </source>
</reference>
<dbReference type="GO" id="GO:0006355">
    <property type="term" value="P:regulation of DNA-templated transcription"/>
    <property type="evidence" value="ECO:0007669"/>
    <property type="project" value="InterPro"/>
</dbReference>
<dbReference type="InterPro" id="IPR010985">
    <property type="entry name" value="Ribbon_hlx_hlx"/>
</dbReference>
<proteinExistence type="predicted"/>
<dbReference type="Pfam" id="PF03869">
    <property type="entry name" value="Arc"/>
    <property type="match status" value="1"/>
</dbReference>
<dbReference type="Proteomes" id="UP000059847">
    <property type="component" value="Chromosome"/>
</dbReference>
<name>A0A0M4U5P8_9GAMM</name>
<dbReference type="STRING" id="45610.AOC03_09875"/>